<dbReference type="KEGG" id="aup:AsAng_0034690"/>
<name>A0A916DST5_9BACT</name>
<dbReference type="Proteomes" id="UP001060919">
    <property type="component" value="Chromosome"/>
</dbReference>
<keyword evidence="1" id="KW-0812">Transmembrane</keyword>
<accession>A0A916DST5</accession>
<keyword evidence="1" id="KW-1133">Transmembrane helix</keyword>
<evidence type="ECO:0000313" key="2">
    <source>
        <dbReference type="EMBL" id="BDS12744.1"/>
    </source>
</evidence>
<protein>
    <submittedName>
        <fullName evidence="2">Uncharacterized protein</fullName>
    </submittedName>
</protein>
<sequence>MGLIPDESEHDIRVRFFVDPLSLAMTGTMFLLLMAIYFKVLKPKS</sequence>
<keyword evidence="3" id="KW-1185">Reference proteome</keyword>
<proteinExistence type="predicted"/>
<evidence type="ECO:0000256" key="1">
    <source>
        <dbReference type="SAM" id="Phobius"/>
    </source>
</evidence>
<reference evidence="2" key="1">
    <citation type="submission" date="2022-09" db="EMBL/GenBank/DDBJ databases">
        <title>Aureispira anguillicida sp. nov., isolated from Leptocephalus of Japanese eel Anguilla japonica.</title>
        <authorList>
            <person name="Yuasa K."/>
            <person name="Mekata T."/>
            <person name="Ikunari K."/>
        </authorList>
    </citation>
    <scope>NUCLEOTIDE SEQUENCE</scope>
    <source>
        <strain evidence="2">EL160426</strain>
    </source>
</reference>
<organism evidence="2 3">
    <name type="scientific">Aureispira anguillae</name>
    <dbReference type="NCBI Taxonomy" id="2864201"/>
    <lineage>
        <taxon>Bacteria</taxon>
        <taxon>Pseudomonadati</taxon>
        <taxon>Bacteroidota</taxon>
        <taxon>Saprospiria</taxon>
        <taxon>Saprospirales</taxon>
        <taxon>Saprospiraceae</taxon>
        <taxon>Aureispira</taxon>
    </lineage>
</organism>
<dbReference type="EMBL" id="AP026867">
    <property type="protein sequence ID" value="BDS12744.1"/>
    <property type="molecule type" value="Genomic_DNA"/>
</dbReference>
<evidence type="ECO:0000313" key="3">
    <source>
        <dbReference type="Proteomes" id="UP001060919"/>
    </source>
</evidence>
<keyword evidence="1" id="KW-0472">Membrane</keyword>
<dbReference type="AlphaFoldDB" id="A0A916DST5"/>
<gene>
    <name evidence="2" type="ORF">AsAng_0034690</name>
</gene>
<feature type="transmembrane region" description="Helical" evidence="1">
    <location>
        <begin position="20"/>
        <end position="38"/>
    </location>
</feature>
<dbReference type="RefSeq" id="WP_264788102.1">
    <property type="nucleotide sequence ID" value="NZ_AP026867.1"/>
</dbReference>